<comment type="caution">
    <text evidence="2">The sequence shown here is derived from an EMBL/GenBank/DDBJ whole genome shotgun (WGS) entry which is preliminary data.</text>
</comment>
<accession>A0A4T0FWS9</accession>
<feature type="compositionally biased region" description="Basic and acidic residues" evidence="1">
    <location>
        <begin position="78"/>
        <end position="88"/>
    </location>
</feature>
<dbReference type="OrthoDB" id="529205at2759"/>
<feature type="compositionally biased region" description="Basic and acidic residues" evidence="1">
    <location>
        <begin position="100"/>
        <end position="111"/>
    </location>
</feature>
<protein>
    <submittedName>
        <fullName evidence="2">Uncharacterized protein</fullName>
    </submittedName>
</protein>
<organism evidence="2 3">
    <name type="scientific">Wallemia hederae</name>
    <dbReference type="NCBI Taxonomy" id="1540922"/>
    <lineage>
        <taxon>Eukaryota</taxon>
        <taxon>Fungi</taxon>
        <taxon>Dikarya</taxon>
        <taxon>Basidiomycota</taxon>
        <taxon>Wallemiomycotina</taxon>
        <taxon>Wallemiomycetes</taxon>
        <taxon>Wallemiales</taxon>
        <taxon>Wallemiaceae</taxon>
        <taxon>Wallemia</taxon>
    </lineage>
</organism>
<gene>
    <name evidence="2" type="ORF">E3P99_00336</name>
</gene>
<sequence length="111" mass="12125">MFTRFVVRQSAHTRRFATSRSVLSTLDDGQSKQDPTKIDQERKRQDEAGNKNAHGEDVSPHSEGAPGWNPTLATGSEEAAKADRDPHATPENLAKNANKTAEKVNKDTGNV</sequence>
<evidence type="ECO:0000313" key="3">
    <source>
        <dbReference type="Proteomes" id="UP000310189"/>
    </source>
</evidence>
<feature type="region of interest" description="Disordered" evidence="1">
    <location>
        <begin position="20"/>
        <end position="111"/>
    </location>
</feature>
<feature type="compositionally biased region" description="Basic and acidic residues" evidence="1">
    <location>
        <begin position="29"/>
        <end position="60"/>
    </location>
</feature>
<keyword evidence="3" id="KW-1185">Reference proteome</keyword>
<dbReference type="Proteomes" id="UP000310189">
    <property type="component" value="Unassembled WGS sequence"/>
</dbReference>
<evidence type="ECO:0000256" key="1">
    <source>
        <dbReference type="SAM" id="MobiDB-lite"/>
    </source>
</evidence>
<dbReference type="AlphaFoldDB" id="A0A4T0FWS9"/>
<reference evidence="2 3" key="1">
    <citation type="submission" date="2019-03" db="EMBL/GenBank/DDBJ databases">
        <title>Sequencing 23 genomes of Wallemia ichthyophaga.</title>
        <authorList>
            <person name="Gostincar C."/>
        </authorList>
    </citation>
    <scope>NUCLEOTIDE SEQUENCE [LARGE SCALE GENOMIC DNA]</scope>
    <source>
        <strain evidence="2 3">EXF-5753</strain>
    </source>
</reference>
<proteinExistence type="predicted"/>
<evidence type="ECO:0000313" key="2">
    <source>
        <dbReference type="EMBL" id="TIA93198.1"/>
    </source>
</evidence>
<dbReference type="EMBL" id="SPNW01000003">
    <property type="protein sequence ID" value="TIA93198.1"/>
    <property type="molecule type" value="Genomic_DNA"/>
</dbReference>
<name>A0A4T0FWS9_9BASI</name>